<organism evidence="1 2">
    <name type="scientific">Chlorella vulgaris</name>
    <name type="common">Green alga</name>
    <dbReference type="NCBI Taxonomy" id="3077"/>
    <lineage>
        <taxon>Eukaryota</taxon>
        <taxon>Viridiplantae</taxon>
        <taxon>Chlorophyta</taxon>
        <taxon>core chlorophytes</taxon>
        <taxon>Trebouxiophyceae</taxon>
        <taxon>Chlorellales</taxon>
        <taxon>Chlorellaceae</taxon>
        <taxon>Chlorella clade</taxon>
        <taxon>Chlorella</taxon>
    </lineage>
</organism>
<reference evidence="1" key="2">
    <citation type="submission" date="2020-11" db="EMBL/GenBank/DDBJ databases">
        <authorList>
            <person name="Cecchin M."/>
            <person name="Marcolungo L."/>
            <person name="Rossato M."/>
            <person name="Girolomoni L."/>
            <person name="Cosentino E."/>
            <person name="Cuine S."/>
            <person name="Li-Beisson Y."/>
            <person name="Delledonne M."/>
            <person name="Ballottari M."/>
        </authorList>
    </citation>
    <scope>NUCLEOTIDE SEQUENCE</scope>
    <source>
        <strain evidence="1">211/11P</strain>
        <tissue evidence="1">Whole cell</tissue>
    </source>
</reference>
<sequence>MASASSCCSCQTSRRSCQAQWQAQATSRAPWSVPAAAVPQRRHRGAALVAHVGDATVLQELIVGGAVTAATAAALINGSNKGEPEVCSSCAGTGGITCIVCEGSGKMSGVSREALAASSRQRDPLGGSRNQRECVACKGPGKIFCKQCKGSGFSRRL</sequence>
<dbReference type="InterPro" id="IPR036410">
    <property type="entry name" value="HSP_DnaJ_Cys-rich_dom_sf"/>
</dbReference>
<dbReference type="Proteomes" id="UP001055712">
    <property type="component" value="Unassembled WGS sequence"/>
</dbReference>
<keyword evidence="2" id="KW-1185">Reference proteome</keyword>
<gene>
    <name evidence="1" type="ORF">D9Q98_007411</name>
</gene>
<evidence type="ECO:0000313" key="2">
    <source>
        <dbReference type="Proteomes" id="UP001055712"/>
    </source>
</evidence>
<protein>
    <submittedName>
        <fullName evidence="1">Uncharacterized protein</fullName>
    </submittedName>
</protein>
<evidence type="ECO:0000313" key="1">
    <source>
        <dbReference type="EMBL" id="KAI3428588.1"/>
    </source>
</evidence>
<dbReference type="EMBL" id="SIDB01000009">
    <property type="protein sequence ID" value="KAI3428588.1"/>
    <property type="molecule type" value="Genomic_DNA"/>
</dbReference>
<dbReference type="SUPFAM" id="SSF57938">
    <property type="entry name" value="DnaJ/Hsp40 cysteine-rich domain"/>
    <property type="match status" value="1"/>
</dbReference>
<reference evidence="1" key="1">
    <citation type="journal article" date="2019" name="Plant J.">
        <title>Chlorella vulgaris genome assembly and annotation reveals the molecular basis for metabolic acclimation to high light conditions.</title>
        <authorList>
            <person name="Cecchin M."/>
            <person name="Marcolungo L."/>
            <person name="Rossato M."/>
            <person name="Girolomoni L."/>
            <person name="Cosentino E."/>
            <person name="Cuine S."/>
            <person name="Li-Beisson Y."/>
            <person name="Delledonne M."/>
            <person name="Ballottari M."/>
        </authorList>
    </citation>
    <scope>NUCLEOTIDE SEQUENCE</scope>
    <source>
        <strain evidence="1">211/11P</strain>
    </source>
</reference>
<name>A0A9D4TL80_CHLVU</name>
<comment type="caution">
    <text evidence="1">The sequence shown here is derived from an EMBL/GenBank/DDBJ whole genome shotgun (WGS) entry which is preliminary data.</text>
</comment>
<accession>A0A9D4TL80</accession>
<dbReference type="AlphaFoldDB" id="A0A9D4TL80"/>
<dbReference type="OrthoDB" id="542764at2759"/>
<proteinExistence type="predicted"/>